<dbReference type="Gene3D" id="3.40.50.12780">
    <property type="entry name" value="N-terminal domain of ligase-like"/>
    <property type="match status" value="1"/>
</dbReference>
<name>A0AAD7X523_9APHY</name>
<dbReference type="InterPro" id="IPR020845">
    <property type="entry name" value="AMP-binding_CS"/>
</dbReference>
<dbReference type="InterPro" id="IPR042099">
    <property type="entry name" value="ANL_N_sf"/>
</dbReference>
<feature type="compositionally biased region" description="Basic and acidic residues" evidence="1">
    <location>
        <begin position="1"/>
        <end position="11"/>
    </location>
</feature>
<feature type="region of interest" description="Disordered" evidence="1">
    <location>
        <begin position="1"/>
        <end position="26"/>
    </location>
</feature>
<dbReference type="Proteomes" id="UP001215151">
    <property type="component" value="Unassembled WGS sequence"/>
</dbReference>
<keyword evidence="2" id="KW-1133">Transmembrane helix</keyword>
<dbReference type="Pfam" id="PF00501">
    <property type="entry name" value="AMP-binding"/>
    <property type="match status" value="1"/>
</dbReference>
<comment type="caution">
    <text evidence="5">The sequence shown here is derived from an EMBL/GenBank/DDBJ whole genome shotgun (WGS) entry which is preliminary data.</text>
</comment>
<sequence>MSNHELEERSQFKGAKNTPTTIYGDGGPLAPIPDDLTIPQFFFDTHHPLGSEALHERPSAWFIDDTTGREITSDQLRARIWGLANAMHIRWNFGNDDVVCIFGPNHVDYYNRLHLLTAYVLNILGIMTGANPTYTVDELVYQLKTARASALFVHPDSLPVGLAAAHKAGIPDDHVAVFDIAGKDYVGLLTLGALVMEGLVQPQSWLEPRLKPGEGKTKLALLFFSSGTTGRAKAVMIPHHSVIANVIQMKQHVNRHDANKPTAHKMYAPGDRMLGVVPFYHIYGLVACMHFFPFIGGTVVIVPKFKFDDMLRSIIRFKIDALPLVPPMAVLLCKHPLTRQYDLSCIKITIIGAAPVSAELTHHLSRVLPNSRIGQGYGMTETCTTFGFQHPFMHVGTPGSAGVMLPGTALRILKADGSWGGYNEPGQLIMTGPSMSTGYYNDPQATAETYRDGWIYSGDEGYVNEQKELFIIDRIKELIKVRGFQGLCYSYDVFPGPASADIRHDVRTVAPAELEGLLLNHPDVVDVCVVGAPDSYSGELPFAFVTLNEAMRVRVAKDLAEAQHIREVIMKYVAENTTQYKWLAGVEFVDSVPKNPSGKLLRRLLRDKLRELMKEGKVTLVQPGTQSKMRTKL</sequence>
<dbReference type="InterPro" id="IPR025110">
    <property type="entry name" value="AMP-bd_C"/>
</dbReference>
<feature type="domain" description="AMP-dependent synthetase/ligase" evidence="3">
    <location>
        <begin position="55"/>
        <end position="440"/>
    </location>
</feature>
<evidence type="ECO:0000313" key="5">
    <source>
        <dbReference type="EMBL" id="KAJ8463500.1"/>
    </source>
</evidence>
<evidence type="ECO:0000259" key="4">
    <source>
        <dbReference type="Pfam" id="PF13193"/>
    </source>
</evidence>
<reference evidence="5" key="1">
    <citation type="submission" date="2022-11" db="EMBL/GenBank/DDBJ databases">
        <title>Genome Sequence of Cubamyces cubensis.</title>
        <authorList>
            <person name="Buettner E."/>
        </authorList>
    </citation>
    <scope>NUCLEOTIDE SEQUENCE</scope>
    <source>
        <strain evidence="5">MPL-01</strain>
    </source>
</reference>
<evidence type="ECO:0000256" key="1">
    <source>
        <dbReference type="SAM" id="MobiDB-lite"/>
    </source>
</evidence>
<feature type="transmembrane region" description="Helical" evidence="2">
    <location>
        <begin position="280"/>
        <end position="302"/>
    </location>
</feature>
<feature type="domain" description="AMP-binding enzyme C-terminal" evidence="4">
    <location>
        <begin position="513"/>
        <end position="599"/>
    </location>
</feature>
<evidence type="ECO:0000259" key="3">
    <source>
        <dbReference type="Pfam" id="PF00501"/>
    </source>
</evidence>
<dbReference type="InterPro" id="IPR045851">
    <property type="entry name" value="AMP-bd_C_sf"/>
</dbReference>
<gene>
    <name evidence="5" type="ORF">ONZ51_g10211</name>
</gene>
<accession>A0AAD7X523</accession>
<dbReference type="EMBL" id="JAPEVG010000389">
    <property type="protein sequence ID" value="KAJ8463500.1"/>
    <property type="molecule type" value="Genomic_DNA"/>
</dbReference>
<dbReference type="Gene3D" id="3.30.300.30">
    <property type="match status" value="1"/>
</dbReference>
<dbReference type="PANTHER" id="PTHR24096">
    <property type="entry name" value="LONG-CHAIN-FATTY-ACID--COA LIGASE"/>
    <property type="match status" value="1"/>
</dbReference>
<dbReference type="SUPFAM" id="SSF56801">
    <property type="entry name" value="Acetyl-CoA synthetase-like"/>
    <property type="match status" value="1"/>
</dbReference>
<protein>
    <recommendedName>
        <fullName evidence="7">Acetyl-CoA synthetase-like protein</fullName>
    </recommendedName>
</protein>
<proteinExistence type="predicted"/>
<dbReference type="AlphaFoldDB" id="A0AAD7X523"/>
<keyword evidence="6" id="KW-1185">Reference proteome</keyword>
<evidence type="ECO:0000256" key="2">
    <source>
        <dbReference type="SAM" id="Phobius"/>
    </source>
</evidence>
<dbReference type="InterPro" id="IPR000873">
    <property type="entry name" value="AMP-dep_synth/lig_dom"/>
</dbReference>
<keyword evidence="2" id="KW-0472">Membrane</keyword>
<dbReference type="Pfam" id="PF13193">
    <property type="entry name" value="AMP-binding_C"/>
    <property type="match status" value="1"/>
</dbReference>
<evidence type="ECO:0008006" key="7">
    <source>
        <dbReference type="Google" id="ProtNLM"/>
    </source>
</evidence>
<organism evidence="5 6">
    <name type="scientific">Trametes cubensis</name>
    <dbReference type="NCBI Taxonomy" id="1111947"/>
    <lineage>
        <taxon>Eukaryota</taxon>
        <taxon>Fungi</taxon>
        <taxon>Dikarya</taxon>
        <taxon>Basidiomycota</taxon>
        <taxon>Agaricomycotina</taxon>
        <taxon>Agaricomycetes</taxon>
        <taxon>Polyporales</taxon>
        <taxon>Polyporaceae</taxon>
        <taxon>Trametes</taxon>
    </lineage>
</organism>
<dbReference type="PANTHER" id="PTHR24096:SF422">
    <property type="entry name" value="BCDNA.GH02901"/>
    <property type="match status" value="1"/>
</dbReference>
<keyword evidence="2" id="KW-0812">Transmembrane</keyword>
<dbReference type="PROSITE" id="PS00455">
    <property type="entry name" value="AMP_BINDING"/>
    <property type="match status" value="1"/>
</dbReference>
<dbReference type="GO" id="GO:0016405">
    <property type="term" value="F:CoA-ligase activity"/>
    <property type="evidence" value="ECO:0007669"/>
    <property type="project" value="TreeGrafter"/>
</dbReference>
<evidence type="ECO:0000313" key="6">
    <source>
        <dbReference type="Proteomes" id="UP001215151"/>
    </source>
</evidence>